<feature type="region of interest" description="Disordered" evidence="1">
    <location>
        <begin position="36"/>
        <end position="153"/>
    </location>
</feature>
<dbReference type="Pfam" id="PF01476">
    <property type="entry name" value="LysM"/>
    <property type="match status" value="1"/>
</dbReference>
<keyword evidence="5" id="KW-1185">Reference proteome</keyword>
<feature type="transmembrane region" description="Helical" evidence="2">
    <location>
        <begin position="12"/>
        <end position="34"/>
    </location>
</feature>
<evidence type="ECO:0000313" key="4">
    <source>
        <dbReference type="EMBL" id="RVV98772.1"/>
    </source>
</evidence>
<dbReference type="InterPro" id="IPR036779">
    <property type="entry name" value="LysM_dom_sf"/>
</dbReference>
<proteinExistence type="predicted"/>
<evidence type="ECO:0000256" key="1">
    <source>
        <dbReference type="SAM" id="MobiDB-lite"/>
    </source>
</evidence>
<feature type="compositionally biased region" description="Acidic residues" evidence="1">
    <location>
        <begin position="405"/>
        <end position="414"/>
    </location>
</feature>
<dbReference type="Gene3D" id="3.10.350.10">
    <property type="entry name" value="LysM domain"/>
    <property type="match status" value="1"/>
</dbReference>
<dbReference type="Gene3D" id="2.60.40.10">
    <property type="entry name" value="Immunoglobulins"/>
    <property type="match status" value="1"/>
</dbReference>
<feature type="compositionally biased region" description="Low complexity" evidence="1">
    <location>
        <begin position="416"/>
        <end position="436"/>
    </location>
</feature>
<dbReference type="InterPro" id="IPR052196">
    <property type="entry name" value="Bact_Kbp"/>
</dbReference>
<organism evidence="4 5">
    <name type="scientific">Mesobaculum littorinae</name>
    <dbReference type="NCBI Taxonomy" id="2486419"/>
    <lineage>
        <taxon>Bacteria</taxon>
        <taxon>Pseudomonadati</taxon>
        <taxon>Pseudomonadota</taxon>
        <taxon>Alphaproteobacteria</taxon>
        <taxon>Rhodobacterales</taxon>
        <taxon>Roseobacteraceae</taxon>
        <taxon>Mesobaculum</taxon>
    </lineage>
</organism>
<dbReference type="PROSITE" id="PS51782">
    <property type="entry name" value="LYSM"/>
    <property type="match status" value="1"/>
</dbReference>
<dbReference type="PANTHER" id="PTHR34700">
    <property type="entry name" value="POTASSIUM BINDING PROTEIN KBP"/>
    <property type="match status" value="1"/>
</dbReference>
<feature type="compositionally biased region" description="Low complexity" evidence="1">
    <location>
        <begin position="811"/>
        <end position="859"/>
    </location>
</feature>
<reference evidence="4 5" key="1">
    <citation type="submission" date="2018-11" db="EMBL/GenBank/DDBJ databases">
        <title>Mesobaculum littorinae gen. nov., sp. nov., isolated from Littorina scabra that represents a novel genus of the order Rhodobacteraceae.</title>
        <authorList>
            <person name="Li F."/>
        </authorList>
    </citation>
    <scope>NUCLEOTIDE SEQUENCE [LARGE SCALE GENOMIC DNA]</scope>
    <source>
        <strain evidence="4 5">M0103</strain>
    </source>
</reference>
<dbReference type="InterPro" id="IPR018392">
    <property type="entry name" value="LysM"/>
</dbReference>
<evidence type="ECO:0000256" key="2">
    <source>
        <dbReference type="SAM" id="Phobius"/>
    </source>
</evidence>
<evidence type="ECO:0000259" key="3">
    <source>
        <dbReference type="PROSITE" id="PS51782"/>
    </source>
</evidence>
<feature type="compositionally biased region" description="Basic and acidic residues" evidence="1">
    <location>
        <begin position="319"/>
        <end position="337"/>
    </location>
</feature>
<gene>
    <name evidence="4" type="ORF">EKE94_07685</name>
</gene>
<feature type="compositionally biased region" description="Low complexity" evidence="1">
    <location>
        <begin position="572"/>
        <end position="583"/>
    </location>
</feature>
<feature type="region of interest" description="Disordered" evidence="1">
    <location>
        <begin position="809"/>
        <end position="859"/>
    </location>
</feature>
<dbReference type="PANTHER" id="PTHR34700:SF4">
    <property type="entry name" value="PHAGE-LIKE ELEMENT PBSX PROTEIN XKDP"/>
    <property type="match status" value="1"/>
</dbReference>
<comment type="caution">
    <text evidence="4">The sequence shown here is derived from an EMBL/GenBank/DDBJ whole genome shotgun (WGS) entry which is preliminary data.</text>
</comment>
<feature type="compositionally biased region" description="Low complexity" evidence="1">
    <location>
        <begin position="363"/>
        <end position="373"/>
    </location>
</feature>
<feature type="region of interest" description="Disordered" evidence="1">
    <location>
        <begin position="239"/>
        <end position="283"/>
    </location>
</feature>
<sequence length="859" mass="83948">MAGASDTRRGGGPGLALAAAILVAAGIGGVWYAGREDDTVPQATGPTEETATAPRGGDADGQAALTAPADATGGTAGGPADNTADGAPDGQAATDATALERQASSGDSAVGGSPDMETGPANADGGSAASSGAQEEQEETVQDAAGPGVTPSFDLVRADPGGTTVVAGRAAPASDVAVLLDGEEIARAETGPDGSFYVILDIPPAEAPRVVSLRAELGDGETAISGQSVILASPRLAPDGGKTAAGDPVGAEPLTAADGNAGTGPEGDGAIPEGETSDNEDAGAARGEDLVADAEGAGTSARAGGDPSTDAGTRLADLAPDRAPDRPVPDREAEGEAGRPMGQSALDDQATSRDAETSDAADDAAGPGAADLGRAGGTLAEKRPADGPVTGAATRARTDGGEAVDAPEGEESDSEAVAGRGDAGSDDAGSASSPGSVTIAQGDAMASSEAATDPTLVPRGPSVGAATSDGASDEDATDTEGAAPDGPSGPTPPGGAGDDGLVPPREAVTPGQMRPPLPDTGTSPGVTTGQATADPQPGSESQGTLSGVADAPDTPAADTPELTARGAPDETAPGGEPSAPPEGVTAVGTAAEPAPGADPGVSATAPQIATPGTGAEGDPLDRSARPDGPGPRVLMADSGGIRVVQDPGTPPEVQQSVSIDTISYDDAGEVTLGGRGRGARFVRVYLDNAPVRTAQIAPDGQWRAELPQVGQGTYTLRVDEVDDAGQVFSRAETPFRPEDPETLENLAKARKSGDVQVVTVQPGFTLWRIARENYGEGILYVRVFEANADKIRDPDLIYPGQIFTVPEGEEAASANAPATSSPAAASRAASAPAPATSDPASDPASDLGAAATTTDTATD</sequence>
<feature type="compositionally biased region" description="Low complexity" evidence="1">
    <location>
        <begin position="549"/>
        <end position="564"/>
    </location>
</feature>
<feature type="region of interest" description="Disordered" evidence="1">
    <location>
        <begin position="296"/>
        <end position="654"/>
    </location>
</feature>
<dbReference type="OrthoDB" id="370541at2"/>
<keyword evidence="2" id="KW-0812">Transmembrane</keyword>
<evidence type="ECO:0000313" key="5">
    <source>
        <dbReference type="Proteomes" id="UP000285908"/>
    </source>
</evidence>
<accession>A0A438AJB6</accession>
<dbReference type="AlphaFoldDB" id="A0A438AJB6"/>
<dbReference type="Proteomes" id="UP000285908">
    <property type="component" value="Unassembled WGS sequence"/>
</dbReference>
<keyword evidence="2" id="KW-0472">Membrane</keyword>
<feature type="compositionally biased region" description="Low complexity" evidence="1">
    <location>
        <begin position="125"/>
        <end position="134"/>
    </location>
</feature>
<dbReference type="CDD" id="cd00118">
    <property type="entry name" value="LysM"/>
    <property type="match status" value="1"/>
</dbReference>
<name>A0A438AJB6_9RHOB</name>
<dbReference type="EMBL" id="RQXX01000002">
    <property type="protein sequence ID" value="RVV98772.1"/>
    <property type="molecule type" value="Genomic_DNA"/>
</dbReference>
<feature type="compositionally biased region" description="Polar residues" evidence="1">
    <location>
        <begin position="520"/>
        <end position="545"/>
    </location>
</feature>
<feature type="compositionally biased region" description="Low complexity" evidence="1">
    <location>
        <begin position="43"/>
        <end position="90"/>
    </location>
</feature>
<feature type="domain" description="LysM" evidence="3">
    <location>
        <begin position="756"/>
        <end position="805"/>
    </location>
</feature>
<keyword evidence="2" id="KW-1133">Transmembrane helix</keyword>
<dbReference type="InterPro" id="IPR013783">
    <property type="entry name" value="Ig-like_fold"/>
</dbReference>
<protein>
    <submittedName>
        <fullName evidence="4">LysM peptidoglycan-binding domain-containing protein</fullName>
    </submittedName>
</protein>
<dbReference type="RefSeq" id="WP_127906003.1">
    <property type="nucleotide sequence ID" value="NZ_RQXX01000002.1"/>
</dbReference>